<dbReference type="EMBL" id="JACCBM010000001">
    <property type="protein sequence ID" value="NYD71547.1"/>
    <property type="molecule type" value="Genomic_DNA"/>
</dbReference>
<dbReference type="SUPFAM" id="SSF53474">
    <property type="entry name" value="alpha/beta-Hydrolases"/>
    <property type="match status" value="1"/>
</dbReference>
<evidence type="ECO:0000256" key="2">
    <source>
        <dbReference type="SAM" id="SignalP"/>
    </source>
</evidence>
<keyword evidence="1" id="KW-0472">Membrane</keyword>
<organism evidence="4 5">
    <name type="scientific">Herbiconiux flava</name>
    <dbReference type="NCBI Taxonomy" id="881268"/>
    <lineage>
        <taxon>Bacteria</taxon>
        <taxon>Bacillati</taxon>
        <taxon>Actinomycetota</taxon>
        <taxon>Actinomycetes</taxon>
        <taxon>Micrococcales</taxon>
        <taxon>Microbacteriaceae</taxon>
        <taxon>Herbiconiux</taxon>
    </lineage>
</organism>
<sequence length="644" mass="67091">MGRRITVPIAAATVLAALILSGPVLAQPPAAQAASIAERSCEDGLPDRAVCGTLSVPETRGDPASRAIDLPYVVIPAETQPPTGSPVVTMAGGPGQSSTSIAEALAADPRIGGTRDIVALAQRGSLESSAPLDCPAASAAYVDTFTDDSSPAAEMTTVAVELKDCLAAFAEQGGNVSAYTRTETAADLVELRTVLAYPSWTLFGDTWSTKVMQTVATTDAAGVDAVVLNAFSPIDRDIKGDAYAALENALRTLSERSGGEYPELNADLADTAALFSDEPVNGLLTNPFTNRQRYYSLTGSDAVTIVQQALYDPETAAAVPYLLQRLAEGETDALNPIVDPVLENLSRTSLAQYWVEACRDEQPFWSADPLEPVAEGSDEEPTPKPVLTYLTAADQLCGPLGLAASAGETRTIVPQQQPALIFGSDTDPLVPLAVVQSGTGSFPNSQVVTLQGAGRAGVLADPCGMDQLAAWLAQTGIPVETTCSDLAEANPAISADDVHPTSRFDSVVTAVEDQEPFPLTIPLIFGGFAWLWFLGWLIAVIVQAVRRESIALLIATGIAPVTGVAFLAALWVTVSSALASSPAFTLVGVPTVTPWLGILLGVGFLGIIPVWRLGGRAAATLAAAATIVWLGMIVWFVWVAVLPS</sequence>
<evidence type="ECO:0000313" key="5">
    <source>
        <dbReference type="Proteomes" id="UP000549913"/>
    </source>
</evidence>
<keyword evidence="1" id="KW-1133">Transmembrane helix</keyword>
<dbReference type="InterPro" id="IPR029058">
    <property type="entry name" value="AB_hydrolase_fold"/>
</dbReference>
<dbReference type="AlphaFoldDB" id="A0A852SRR1"/>
<name>A0A852SRR1_9MICO</name>
<dbReference type="Pfam" id="PF08386">
    <property type="entry name" value="Abhydrolase_4"/>
    <property type="match status" value="1"/>
</dbReference>
<feature type="transmembrane region" description="Helical" evidence="1">
    <location>
        <begin position="592"/>
        <end position="611"/>
    </location>
</feature>
<dbReference type="Gene3D" id="3.40.50.1820">
    <property type="entry name" value="alpha/beta hydrolase"/>
    <property type="match status" value="1"/>
</dbReference>
<dbReference type="Proteomes" id="UP000549913">
    <property type="component" value="Unassembled WGS sequence"/>
</dbReference>
<evidence type="ECO:0000256" key="1">
    <source>
        <dbReference type="SAM" id="Phobius"/>
    </source>
</evidence>
<feature type="transmembrane region" description="Helical" evidence="1">
    <location>
        <begin position="549"/>
        <end position="572"/>
    </location>
</feature>
<keyword evidence="2" id="KW-0732">Signal</keyword>
<dbReference type="InterPro" id="IPR013595">
    <property type="entry name" value="Pept_S33_TAP-like_C"/>
</dbReference>
<gene>
    <name evidence="4" type="ORF">BJ984_002705</name>
</gene>
<evidence type="ECO:0000259" key="3">
    <source>
        <dbReference type="Pfam" id="PF08386"/>
    </source>
</evidence>
<feature type="chain" id="PRO_5038467750" evidence="2">
    <location>
        <begin position="27"/>
        <end position="644"/>
    </location>
</feature>
<protein>
    <submittedName>
        <fullName evidence="4">Pimeloyl-ACP methyl ester carboxylesterase</fullName>
    </submittedName>
</protein>
<proteinExistence type="predicted"/>
<keyword evidence="5" id="KW-1185">Reference proteome</keyword>
<keyword evidence="1" id="KW-0812">Transmembrane</keyword>
<feature type="signal peptide" evidence="2">
    <location>
        <begin position="1"/>
        <end position="26"/>
    </location>
</feature>
<comment type="caution">
    <text evidence="4">The sequence shown here is derived from an EMBL/GenBank/DDBJ whole genome shotgun (WGS) entry which is preliminary data.</text>
</comment>
<evidence type="ECO:0000313" key="4">
    <source>
        <dbReference type="EMBL" id="NYD71547.1"/>
    </source>
</evidence>
<reference evidence="4 5" key="1">
    <citation type="submission" date="2020-07" db="EMBL/GenBank/DDBJ databases">
        <title>Sequencing the genomes of 1000 actinobacteria strains.</title>
        <authorList>
            <person name="Klenk H.-P."/>
        </authorList>
    </citation>
    <scope>NUCLEOTIDE SEQUENCE [LARGE SCALE GENOMIC DNA]</scope>
    <source>
        <strain evidence="4 5">DSM 26474</strain>
    </source>
</reference>
<accession>A0A852SRR1</accession>
<dbReference type="RefSeq" id="WP_179548473.1">
    <property type="nucleotide sequence ID" value="NZ_BSEW01000002.1"/>
</dbReference>
<feature type="transmembrane region" description="Helical" evidence="1">
    <location>
        <begin position="618"/>
        <end position="641"/>
    </location>
</feature>
<feature type="transmembrane region" description="Helical" evidence="1">
    <location>
        <begin position="519"/>
        <end position="542"/>
    </location>
</feature>
<feature type="domain" description="Peptidase S33 tripeptidyl aminopeptidase-like C-terminal" evidence="3">
    <location>
        <begin position="413"/>
        <end position="483"/>
    </location>
</feature>